<dbReference type="InterPro" id="IPR035965">
    <property type="entry name" value="PAS-like_dom_sf"/>
</dbReference>
<dbReference type="PANTHER" id="PTHR42878:SF15">
    <property type="entry name" value="BACTERIOPHYTOCHROME"/>
    <property type="match status" value="1"/>
</dbReference>
<feature type="compositionally biased region" description="Basic residues" evidence="8">
    <location>
        <begin position="1"/>
        <end position="16"/>
    </location>
</feature>
<dbReference type="SUPFAM" id="SSF47384">
    <property type="entry name" value="Homodimeric domain of signal transducing histidine kinase"/>
    <property type="match status" value="1"/>
</dbReference>
<reference evidence="11 12" key="1">
    <citation type="journal article" date="2011" name="J. Bacteriol.">
        <title>Genome sequence of 'Pedosphaera parvula' Ellin514, an aerobic Verrucomicrobial isolate from pasture soil.</title>
        <authorList>
            <person name="Kant R."/>
            <person name="van Passel M.W."/>
            <person name="Sangwan P."/>
            <person name="Palva A."/>
            <person name="Lucas S."/>
            <person name="Copeland A."/>
            <person name="Lapidus A."/>
            <person name="Glavina Del Rio T."/>
            <person name="Dalin E."/>
            <person name="Tice H."/>
            <person name="Bruce D."/>
            <person name="Goodwin L."/>
            <person name="Pitluck S."/>
            <person name="Chertkov O."/>
            <person name="Larimer F.W."/>
            <person name="Land M.L."/>
            <person name="Hauser L."/>
            <person name="Brettin T.S."/>
            <person name="Detter J.C."/>
            <person name="Han S."/>
            <person name="de Vos W.M."/>
            <person name="Janssen P.H."/>
            <person name="Smidt H."/>
        </authorList>
    </citation>
    <scope>NUCLEOTIDE SEQUENCE [LARGE SCALE GENOMIC DNA]</scope>
    <source>
        <strain evidence="11 12">Ellin514</strain>
    </source>
</reference>
<comment type="caution">
    <text evidence="11">The sequence shown here is derived from an EMBL/GenBank/DDBJ whole genome shotgun (WGS) entry which is preliminary data.</text>
</comment>
<keyword evidence="12" id="KW-1185">Reference proteome</keyword>
<protein>
    <recommendedName>
        <fullName evidence="2">histidine kinase</fullName>
        <ecNumber evidence="2">2.7.13.3</ecNumber>
    </recommendedName>
</protein>
<dbReference type="InterPro" id="IPR036890">
    <property type="entry name" value="HATPase_C_sf"/>
</dbReference>
<dbReference type="InterPro" id="IPR036097">
    <property type="entry name" value="HisK_dim/P_sf"/>
</dbReference>
<dbReference type="EC" id="2.7.13.3" evidence="2"/>
<evidence type="ECO:0000259" key="10">
    <source>
        <dbReference type="PROSITE" id="PS50113"/>
    </source>
</evidence>
<gene>
    <name evidence="11" type="ORF">Cflav_PD0822</name>
</gene>
<dbReference type="Gene3D" id="3.30.565.10">
    <property type="entry name" value="Histidine kinase-like ATPase, C-terminal domain"/>
    <property type="match status" value="1"/>
</dbReference>
<keyword evidence="7" id="KW-0175">Coiled coil</keyword>
<dbReference type="GO" id="GO:0007234">
    <property type="term" value="P:osmosensory signaling via phosphorelay pathway"/>
    <property type="evidence" value="ECO:0007669"/>
    <property type="project" value="TreeGrafter"/>
</dbReference>
<dbReference type="AlphaFoldDB" id="B9XQQ8"/>
<name>B9XQQ8_PEDPL</name>
<dbReference type="InterPro" id="IPR013656">
    <property type="entry name" value="PAS_4"/>
</dbReference>
<organism evidence="11 12">
    <name type="scientific">Pedosphaera parvula (strain Ellin514)</name>
    <dbReference type="NCBI Taxonomy" id="320771"/>
    <lineage>
        <taxon>Bacteria</taxon>
        <taxon>Pseudomonadati</taxon>
        <taxon>Verrucomicrobiota</taxon>
        <taxon>Pedosphaerae</taxon>
        <taxon>Pedosphaerales</taxon>
        <taxon>Pedosphaeraceae</taxon>
        <taxon>Pedosphaera</taxon>
    </lineage>
</organism>
<dbReference type="GO" id="GO:0030295">
    <property type="term" value="F:protein kinase activator activity"/>
    <property type="evidence" value="ECO:0007669"/>
    <property type="project" value="TreeGrafter"/>
</dbReference>
<dbReference type="PROSITE" id="PS50113">
    <property type="entry name" value="PAC"/>
    <property type="match status" value="1"/>
</dbReference>
<proteinExistence type="predicted"/>
<evidence type="ECO:0000256" key="5">
    <source>
        <dbReference type="ARBA" id="ARBA00022777"/>
    </source>
</evidence>
<evidence type="ECO:0000256" key="6">
    <source>
        <dbReference type="ARBA" id="ARBA00023136"/>
    </source>
</evidence>
<dbReference type="STRING" id="320771.Cflav_PD0822"/>
<dbReference type="InterPro" id="IPR050351">
    <property type="entry name" value="BphY/WalK/GraS-like"/>
</dbReference>
<dbReference type="SMART" id="SM00388">
    <property type="entry name" value="HisKA"/>
    <property type="match status" value="1"/>
</dbReference>
<evidence type="ECO:0000313" key="12">
    <source>
        <dbReference type="Proteomes" id="UP000003688"/>
    </source>
</evidence>
<evidence type="ECO:0000256" key="2">
    <source>
        <dbReference type="ARBA" id="ARBA00012438"/>
    </source>
</evidence>
<dbReference type="InterPro" id="IPR000700">
    <property type="entry name" value="PAS-assoc_C"/>
</dbReference>
<dbReference type="GO" id="GO:0016020">
    <property type="term" value="C:membrane"/>
    <property type="evidence" value="ECO:0007669"/>
    <property type="project" value="UniProtKB-SubCell"/>
</dbReference>
<dbReference type="PROSITE" id="PS50109">
    <property type="entry name" value="HIS_KIN"/>
    <property type="match status" value="1"/>
</dbReference>
<dbReference type="OrthoDB" id="9808408at2"/>
<dbReference type="InterPro" id="IPR003661">
    <property type="entry name" value="HisK_dim/P_dom"/>
</dbReference>
<dbReference type="Proteomes" id="UP000003688">
    <property type="component" value="Unassembled WGS sequence"/>
</dbReference>
<keyword evidence="4" id="KW-0808">Transferase</keyword>
<sequence length="535" mass="61545">MITRHQPKGTNRRLKGGKQMSGQIEKALPADRSNATPSGELFRAVLESMDRGFCIIELLFDEHGRPNDFRYLEANSAFETQTGLKAAVGKRVRELVPQLEQHWFDLYGRVAETGAPIRYVNEVSQLNHRWFEVNAFRLGRPEERKVGVIVTDITVRRKSEAALRESEHRLHLVFDNAPLLIGYMDANWVYRFGNGAYAEWFGRDPTNVPVRELLGEALFRHRESFLRRALEGEWLQFDGSFYRSGFGLRDAEITFIPDKTKNGETRGVFVFASDVTELKRAEQTMRQMRDELANINTELEQRVEERTTKLRDTIGELEHFSYSITHDMRAPLRAMRSFAQFLWEEYNDRLDVVGRDYLHRIGESAARMDNLITDALNYSKVVRGEFPLEPVDPDALLRGIIDSYPQFHIPQAEIYIKGTLPLVIGNKAALTQVFSNLLSNGVKFVDPDKIPRVRVWAEPRGEWVRLWFKDSGIGINPDQQQRIFVMFEGLSQKYEGTGIGLAIVQKLVERIKGRVGFESESGKGSRFWVELRKAT</sequence>
<comment type="catalytic activity">
    <reaction evidence="1">
        <text>ATP + protein L-histidine = ADP + protein N-phospho-L-histidine.</text>
        <dbReference type="EC" id="2.7.13.3"/>
    </reaction>
</comment>
<dbReference type="CDD" id="cd00082">
    <property type="entry name" value="HisKA"/>
    <property type="match status" value="1"/>
</dbReference>
<dbReference type="PRINTS" id="PR00344">
    <property type="entry name" value="BCTRLSENSOR"/>
</dbReference>
<evidence type="ECO:0000256" key="7">
    <source>
        <dbReference type="SAM" id="Coils"/>
    </source>
</evidence>
<dbReference type="InterPro" id="IPR003594">
    <property type="entry name" value="HATPase_dom"/>
</dbReference>
<dbReference type="RefSeq" id="WP_007418144.1">
    <property type="nucleotide sequence ID" value="NZ_ABOX02000056.1"/>
</dbReference>
<accession>B9XQQ8</accession>
<evidence type="ECO:0000256" key="4">
    <source>
        <dbReference type="ARBA" id="ARBA00022679"/>
    </source>
</evidence>
<dbReference type="SUPFAM" id="SSF55874">
    <property type="entry name" value="ATPase domain of HSP90 chaperone/DNA topoisomerase II/histidine kinase"/>
    <property type="match status" value="1"/>
</dbReference>
<evidence type="ECO:0000256" key="3">
    <source>
        <dbReference type="ARBA" id="ARBA00022553"/>
    </source>
</evidence>
<dbReference type="GO" id="GO:0000155">
    <property type="term" value="F:phosphorelay sensor kinase activity"/>
    <property type="evidence" value="ECO:0007669"/>
    <property type="project" value="InterPro"/>
</dbReference>
<feature type="domain" description="PAC" evidence="10">
    <location>
        <begin position="228"/>
        <end position="287"/>
    </location>
</feature>
<keyword evidence="5 11" id="KW-0418">Kinase</keyword>
<dbReference type="Pfam" id="PF00512">
    <property type="entry name" value="HisKA"/>
    <property type="match status" value="1"/>
</dbReference>
<dbReference type="Pfam" id="PF02518">
    <property type="entry name" value="HATPase_c"/>
    <property type="match status" value="1"/>
</dbReference>
<dbReference type="InterPro" id="IPR004358">
    <property type="entry name" value="Sig_transdc_His_kin-like_C"/>
</dbReference>
<evidence type="ECO:0000256" key="8">
    <source>
        <dbReference type="SAM" id="MobiDB-lite"/>
    </source>
</evidence>
<feature type="coiled-coil region" evidence="7">
    <location>
        <begin position="278"/>
        <end position="305"/>
    </location>
</feature>
<dbReference type="InterPro" id="IPR005467">
    <property type="entry name" value="His_kinase_dom"/>
</dbReference>
<feature type="domain" description="Histidine kinase" evidence="9">
    <location>
        <begin position="323"/>
        <end position="535"/>
    </location>
</feature>
<keyword evidence="6" id="KW-0472">Membrane</keyword>
<feature type="region of interest" description="Disordered" evidence="8">
    <location>
        <begin position="1"/>
        <end position="22"/>
    </location>
</feature>
<dbReference type="EMBL" id="ABOX02000056">
    <property type="protein sequence ID" value="EEF57840.1"/>
    <property type="molecule type" value="Genomic_DNA"/>
</dbReference>
<dbReference type="PANTHER" id="PTHR42878">
    <property type="entry name" value="TWO-COMPONENT HISTIDINE KINASE"/>
    <property type="match status" value="1"/>
</dbReference>
<evidence type="ECO:0000256" key="1">
    <source>
        <dbReference type="ARBA" id="ARBA00000085"/>
    </source>
</evidence>
<dbReference type="Gene3D" id="1.10.287.130">
    <property type="match status" value="1"/>
</dbReference>
<dbReference type="NCBIfam" id="TIGR00229">
    <property type="entry name" value="sensory_box"/>
    <property type="match status" value="1"/>
</dbReference>
<keyword evidence="3" id="KW-0597">Phosphoprotein</keyword>
<dbReference type="SUPFAM" id="SSF55785">
    <property type="entry name" value="PYP-like sensor domain (PAS domain)"/>
    <property type="match status" value="2"/>
</dbReference>
<dbReference type="Pfam" id="PF08448">
    <property type="entry name" value="PAS_4"/>
    <property type="match status" value="2"/>
</dbReference>
<evidence type="ECO:0000259" key="9">
    <source>
        <dbReference type="PROSITE" id="PS50109"/>
    </source>
</evidence>
<dbReference type="InterPro" id="IPR000014">
    <property type="entry name" value="PAS"/>
</dbReference>
<dbReference type="GO" id="GO:0000156">
    <property type="term" value="F:phosphorelay response regulator activity"/>
    <property type="evidence" value="ECO:0007669"/>
    <property type="project" value="TreeGrafter"/>
</dbReference>
<dbReference type="Gene3D" id="3.30.450.20">
    <property type="entry name" value="PAS domain"/>
    <property type="match status" value="2"/>
</dbReference>
<evidence type="ECO:0000313" key="11">
    <source>
        <dbReference type="EMBL" id="EEF57840.1"/>
    </source>
</evidence>
<dbReference type="SMART" id="SM00387">
    <property type="entry name" value="HATPase_c"/>
    <property type="match status" value="1"/>
</dbReference>